<dbReference type="GO" id="GO:0016020">
    <property type="term" value="C:membrane"/>
    <property type="evidence" value="ECO:0007669"/>
    <property type="project" value="UniProtKB-SubCell"/>
</dbReference>
<feature type="transmembrane region" description="Helical" evidence="6">
    <location>
        <begin position="143"/>
        <end position="163"/>
    </location>
</feature>
<dbReference type="EMBL" id="STGY01000066">
    <property type="protein sequence ID" value="THV39465.1"/>
    <property type="molecule type" value="Genomic_DNA"/>
</dbReference>
<proteinExistence type="inferred from homology"/>
<feature type="transmembrane region" description="Helical" evidence="6">
    <location>
        <begin position="175"/>
        <end position="196"/>
    </location>
</feature>
<reference evidence="9" key="1">
    <citation type="submission" date="2019-04" db="EMBL/GenBank/DDBJ databases">
        <title>Nocardioides xinjiangensis sp. nov.</title>
        <authorList>
            <person name="Liu S."/>
        </authorList>
    </citation>
    <scope>NUCLEOTIDE SEQUENCE [LARGE SCALE GENOMIC DNA]</scope>
    <source>
        <strain evidence="9">18</strain>
    </source>
</reference>
<dbReference type="SUPFAM" id="SSF103481">
    <property type="entry name" value="Multidrug resistance efflux transporter EmrE"/>
    <property type="match status" value="2"/>
</dbReference>
<protein>
    <submittedName>
        <fullName evidence="8">EamA family transporter</fullName>
    </submittedName>
</protein>
<evidence type="ECO:0000256" key="2">
    <source>
        <dbReference type="ARBA" id="ARBA00007362"/>
    </source>
</evidence>
<feature type="transmembrane region" description="Helical" evidence="6">
    <location>
        <begin position="120"/>
        <end position="137"/>
    </location>
</feature>
<evidence type="ECO:0000256" key="1">
    <source>
        <dbReference type="ARBA" id="ARBA00004141"/>
    </source>
</evidence>
<evidence type="ECO:0000256" key="5">
    <source>
        <dbReference type="ARBA" id="ARBA00023136"/>
    </source>
</evidence>
<accession>A0A4S8Q9P9</accession>
<reference evidence="8 9" key="2">
    <citation type="submission" date="2019-05" db="EMBL/GenBank/DDBJ databases">
        <title>Glycomyces buryatensis sp. nov.</title>
        <authorList>
            <person name="Nikitina E."/>
        </authorList>
    </citation>
    <scope>NUCLEOTIDE SEQUENCE [LARGE SCALE GENOMIC DNA]</scope>
    <source>
        <strain evidence="8 9">18</strain>
    </source>
</reference>
<feature type="domain" description="EamA" evidence="7">
    <location>
        <begin position="8"/>
        <end position="134"/>
    </location>
</feature>
<organism evidence="8 9">
    <name type="scientific">Glycomyces buryatensis</name>
    <dbReference type="NCBI Taxonomy" id="2570927"/>
    <lineage>
        <taxon>Bacteria</taxon>
        <taxon>Bacillati</taxon>
        <taxon>Actinomycetota</taxon>
        <taxon>Actinomycetes</taxon>
        <taxon>Glycomycetales</taxon>
        <taxon>Glycomycetaceae</taxon>
        <taxon>Glycomyces</taxon>
    </lineage>
</organism>
<dbReference type="InterPro" id="IPR037185">
    <property type="entry name" value="EmrE-like"/>
</dbReference>
<feature type="transmembrane region" description="Helical" evidence="6">
    <location>
        <begin position="33"/>
        <end position="53"/>
    </location>
</feature>
<dbReference type="Pfam" id="PF00892">
    <property type="entry name" value="EamA"/>
    <property type="match status" value="2"/>
</dbReference>
<dbReference type="InterPro" id="IPR050638">
    <property type="entry name" value="AA-Vitamin_Transporters"/>
</dbReference>
<feature type="transmembrane region" description="Helical" evidence="6">
    <location>
        <begin position="91"/>
        <end position="113"/>
    </location>
</feature>
<keyword evidence="9" id="KW-1185">Reference proteome</keyword>
<evidence type="ECO:0000313" key="9">
    <source>
        <dbReference type="Proteomes" id="UP000308760"/>
    </source>
</evidence>
<comment type="caution">
    <text evidence="8">The sequence shown here is derived from an EMBL/GenBank/DDBJ whole genome shotgun (WGS) entry which is preliminary data.</text>
</comment>
<feature type="transmembrane region" description="Helical" evidence="6">
    <location>
        <begin position="208"/>
        <end position="226"/>
    </location>
</feature>
<dbReference type="PANTHER" id="PTHR32322:SF2">
    <property type="entry name" value="EAMA DOMAIN-CONTAINING PROTEIN"/>
    <property type="match status" value="1"/>
</dbReference>
<keyword evidence="3 6" id="KW-0812">Transmembrane</keyword>
<evidence type="ECO:0000256" key="3">
    <source>
        <dbReference type="ARBA" id="ARBA00022692"/>
    </source>
</evidence>
<feature type="transmembrane region" description="Helical" evidence="6">
    <location>
        <begin position="238"/>
        <end position="257"/>
    </location>
</feature>
<gene>
    <name evidence="8" type="ORF">FAB82_17775</name>
</gene>
<dbReference type="Proteomes" id="UP000308760">
    <property type="component" value="Unassembled WGS sequence"/>
</dbReference>
<evidence type="ECO:0000256" key="6">
    <source>
        <dbReference type="SAM" id="Phobius"/>
    </source>
</evidence>
<feature type="domain" description="EamA" evidence="7">
    <location>
        <begin position="144"/>
        <end position="278"/>
    </location>
</feature>
<evidence type="ECO:0000259" key="7">
    <source>
        <dbReference type="Pfam" id="PF00892"/>
    </source>
</evidence>
<name>A0A4S8Q9P9_9ACTN</name>
<dbReference type="OrthoDB" id="5430053at2"/>
<feature type="transmembrane region" description="Helical" evidence="6">
    <location>
        <begin position="263"/>
        <end position="282"/>
    </location>
</feature>
<comment type="subcellular location">
    <subcellularLocation>
        <location evidence="1">Membrane</location>
        <topology evidence="1">Multi-pass membrane protein</topology>
    </subcellularLocation>
</comment>
<keyword evidence="4 6" id="KW-1133">Transmembrane helix</keyword>
<dbReference type="PANTHER" id="PTHR32322">
    <property type="entry name" value="INNER MEMBRANE TRANSPORTER"/>
    <property type="match status" value="1"/>
</dbReference>
<dbReference type="InterPro" id="IPR000620">
    <property type="entry name" value="EamA_dom"/>
</dbReference>
<keyword evidence="5 6" id="KW-0472">Membrane</keyword>
<evidence type="ECO:0000256" key="4">
    <source>
        <dbReference type="ARBA" id="ARBA00022989"/>
    </source>
</evidence>
<dbReference type="Gene3D" id="1.10.3730.20">
    <property type="match status" value="1"/>
</dbReference>
<evidence type="ECO:0000313" key="8">
    <source>
        <dbReference type="EMBL" id="THV39465.1"/>
    </source>
</evidence>
<feature type="transmembrane region" description="Helical" evidence="6">
    <location>
        <begin position="65"/>
        <end position="85"/>
    </location>
</feature>
<dbReference type="RefSeq" id="WP_136535883.1">
    <property type="nucleotide sequence ID" value="NZ_STGY01000066.1"/>
</dbReference>
<sequence length="303" mass="31891">MNRSTKDILLTALAPVMWGTTYLVTTEFLPADRPFLTALLRALPAGLLLILLSRRLPRGSWWWKSAVIGTLNIAVFFALLFIATYRLPGGVAAVAAAIGPLATTAASIVILRAKVRLRNWLLGFAGVAGVAMVALTAEARLDLIGVLAGVGGAISMAVAVVLTKRWGKPDNAGPAALAGWQLTAGGLLLVPVAFAVERAIPNLTGQNLVGYAYLGLINTALGYWLWFRGIGRLSVVPMSFLGLFSPLTAAFLGWLVLGQTFTAWQTAGFAVALGAMIISQLGNRPKTPAAPLAPLKTLEPARV</sequence>
<dbReference type="AlphaFoldDB" id="A0A4S8Q9P9"/>
<comment type="similarity">
    <text evidence="2">Belongs to the EamA transporter family.</text>
</comment>